<evidence type="ECO:0000313" key="1">
    <source>
        <dbReference type="EMBL" id="CAB4159418.1"/>
    </source>
</evidence>
<name>A0A6J5NQR4_9CAUD</name>
<gene>
    <name evidence="1" type="ORF">UFOVP699_154</name>
</gene>
<organism evidence="1">
    <name type="scientific">uncultured Caudovirales phage</name>
    <dbReference type="NCBI Taxonomy" id="2100421"/>
    <lineage>
        <taxon>Viruses</taxon>
        <taxon>Duplodnaviria</taxon>
        <taxon>Heunggongvirae</taxon>
        <taxon>Uroviricota</taxon>
        <taxon>Caudoviricetes</taxon>
        <taxon>Peduoviridae</taxon>
        <taxon>Maltschvirus</taxon>
        <taxon>Maltschvirus maltsch</taxon>
    </lineage>
</organism>
<protein>
    <submittedName>
        <fullName evidence="1">Uncharacterized protein</fullName>
    </submittedName>
</protein>
<sequence length="83" mass="9810">MTRTLDFLINKNVDYAINLLSSNLEIDRSLLVEKFLNYDFSGTEYFDKVFREIVGVTIWDITEINWYRLCDAYDLAGENYPVI</sequence>
<reference evidence="1" key="1">
    <citation type="submission" date="2020-04" db="EMBL/GenBank/DDBJ databases">
        <authorList>
            <person name="Chiriac C."/>
            <person name="Salcher M."/>
            <person name="Ghai R."/>
            <person name="Kavagutti S V."/>
        </authorList>
    </citation>
    <scope>NUCLEOTIDE SEQUENCE</scope>
</reference>
<accession>A0A6J5NQR4</accession>
<proteinExistence type="predicted"/>
<dbReference type="EMBL" id="LR796670">
    <property type="protein sequence ID" value="CAB4159418.1"/>
    <property type="molecule type" value="Genomic_DNA"/>
</dbReference>